<dbReference type="InterPro" id="IPR022031">
    <property type="entry name" value="Rif1_N"/>
</dbReference>
<sequence>MRLCDFIIHLYVLRKPNCNHFSEYFLISVEMAPVRRSARNSKTRTNSPKKQNSLSIGAKRRANRKNKFTSSKDEVIREKSPTLELNSSPIKQSDGLQVATPTKQKHVLKKSKSVLFSDDLVSDSPSTPERFNSPIRSILKPSNENTLNGASDPNNTSFWDDSNQAKPNNPKSFEFWLPGTIIQLPSGSERLPILVEGCMSVLSDEMFERRFEVYATLNSIFKSNLPTTLIKLFVNLGDGSDIENKQQRTLPIVSQIIKDIDKIKGEIFNAELDKENVSPAKGDPFKIRIVTQALRLLCLFVSSTELNDCVSNEDMYWIYDHSCMMLSNPNISKTLVSPYLSIIKDCKLSPSRKRDLFGNYKILEKILFAILNVNSFPSSSLVTERLSCLKNYISNFPDFMSKNIGHWFEPLLLNLCNMIHPVYMKCLGIGVHCLLEAAKCFLDCRPIHMYVLNKLSSQITDEVKSFTSDQEFSGYLNQLRLQNVRLSEFVVCKLEELIGADQQKLAMDMWMGLTLLAGQDTFDRWTDLNLWIKVPNCCFSSGPQATSIALSCWRAVCFNLCKNGLDGFRKCIDCVQAHASEEDSSVAATHALKSKVKVLTHVFNSFPLVDLSKDVVDSLHNIFLINIYVILGPTILQSWAKYLPSLWDRIIQPILSKFYLKKEAGPYANQLGWEVLNTILRVSMPHPEKDFNEVRILSNDPINLTQINPTPARYVHTHFDKVMQNIIMLLSLDSIKFEQKLSLFTAFLNKIKPLVKKERKPSAATYDFVDNLPLLLKKLLENRLVSSEALVRVIVVMHDSFNPSLLISRDLGCEKNDSNINVYMPVIEISITLPFEGRSAVLKLILQSLNQTNALILITDVLQLTTIPNDTIQIFTDFLNKSNIVMSTIDLQFYGIICKYVSCNYEVFVKKVIQSIVSIPNSEEICRCLSLLHIDEWNTNVSDYVLLLLRNAPSKSIHHFVAGIISRRLETSLVQILGFVTKNDFASEMFLISGNLFDMILKDRLVLSECCFLLEQYLRLKCSQGGNDYMLIDILGAGCSKYLRMDITFMKELVDFSHLPLCSREVQIRKTGLSTAVLSDSTISTCEQGNSNEISSSTGIIDTKEQSSSVVESPHSSVSEEFVSSYSNEGKERLQTSEFVGNVEGTGVLGEKNVGNSMAIENYIDGEKNMVLGSQSQSNELQLADSTFDQNMHNGINETNDEQVPLMDAVPAKVNEAGPASLLTAVDLSRLLIEKSDQELNMFSPEQKYEMESNLLQFMVKLRQLQ</sequence>
<evidence type="ECO:0000313" key="9">
    <source>
        <dbReference type="EMBL" id="CCG22598.1"/>
    </source>
</evidence>
<evidence type="ECO:0000313" key="10">
    <source>
        <dbReference type="Proteomes" id="UP000005018"/>
    </source>
</evidence>
<comment type="subcellular location">
    <subcellularLocation>
        <location evidence="2">Chromosome</location>
        <location evidence="2">Telomere</location>
    </subcellularLocation>
    <subcellularLocation>
        <location evidence="1">Nucleus</location>
    </subcellularLocation>
</comment>
<protein>
    <recommendedName>
        <fullName evidence="8">Telomere-associated protein Rif1 N-terminal domain-containing protein</fullName>
    </recommendedName>
</protein>
<dbReference type="RefSeq" id="XP_003868033.1">
    <property type="nucleotide sequence ID" value="XM_003867985.1"/>
</dbReference>
<proteinExistence type="predicted"/>
<dbReference type="OrthoDB" id="4070686at2759"/>
<feature type="region of interest" description="Disordered" evidence="7">
    <location>
        <begin position="36"/>
        <end position="104"/>
    </location>
</feature>
<dbReference type="Pfam" id="PF12231">
    <property type="entry name" value="Rif1_N"/>
    <property type="match status" value="1"/>
</dbReference>
<dbReference type="GO" id="GO:0000723">
    <property type="term" value="P:telomere maintenance"/>
    <property type="evidence" value="ECO:0007669"/>
    <property type="project" value="TreeGrafter"/>
</dbReference>
<organism evidence="9 10">
    <name type="scientific">Candida orthopsilosis (strain 90-125)</name>
    <name type="common">Yeast</name>
    <dbReference type="NCBI Taxonomy" id="1136231"/>
    <lineage>
        <taxon>Eukaryota</taxon>
        <taxon>Fungi</taxon>
        <taxon>Dikarya</taxon>
        <taxon>Ascomycota</taxon>
        <taxon>Saccharomycotina</taxon>
        <taxon>Pichiomycetes</taxon>
        <taxon>Debaryomycetaceae</taxon>
        <taxon>Candida/Lodderomyces clade</taxon>
        <taxon>Candida</taxon>
    </lineage>
</organism>
<feature type="region of interest" description="Disordered" evidence="7">
    <location>
        <begin position="139"/>
        <end position="164"/>
    </location>
</feature>
<dbReference type="PANTHER" id="PTHR22928:SF3">
    <property type="entry name" value="TELOMERE-ASSOCIATED PROTEIN RIF1"/>
    <property type="match status" value="1"/>
</dbReference>
<dbReference type="AlphaFoldDB" id="H8X086"/>
<feature type="compositionally biased region" description="Polar residues" evidence="7">
    <location>
        <begin position="140"/>
        <end position="164"/>
    </location>
</feature>
<keyword evidence="6" id="KW-0131">Cell cycle</keyword>
<dbReference type="HOGENOM" id="CLU_264357_0_0_1"/>
<evidence type="ECO:0000259" key="8">
    <source>
        <dbReference type="Pfam" id="PF12231"/>
    </source>
</evidence>
<keyword evidence="5" id="KW-0539">Nucleus</keyword>
<feature type="region of interest" description="Disordered" evidence="7">
    <location>
        <begin position="1089"/>
        <end position="1124"/>
    </location>
</feature>
<feature type="compositionally biased region" description="Basic and acidic residues" evidence="7">
    <location>
        <begin position="70"/>
        <end position="81"/>
    </location>
</feature>
<keyword evidence="10" id="KW-1185">Reference proteome</keyword>
<name>H8X086_CANO9</name>
<feature type="compositionally biased region" description="Polar residues" evidence="7">
    <location>
        <begin position="1089"/>
        <end position="1100"/>
    </location>
</feature>
<feature type="compositionally biased region" description="Polar residues" evidence="7">
    <location>
        <begin position="83"/>
        <end position="102"/>
    </location>
</feature>
<evidence type="ECO:0000256" key="1">
    <source>
        <dbReference type="ARBA" id="ARBA00004123"/>
    </source>
</evidence>
<evidence type="ECO:0000256" key="4">
    <source>
        <dbReference type="ARBA" id="ARBA00022895"/>
    </source>
</evidence>
<dbReference type="KEGG" id="cot:CORT_0B08940"/>
<evidence type="ECO:0000256" key="5">
    <source>
        <dbReference type="ARBA" id="ARBA00023242"/>
    </source>
</evidence>
<dbReference type="GeneID" id="14539154"/>
<evidence type="ECO:0000256" key="6">
    <source>
        <dbReference type="ARBA" id="ARBA00023306"/>
    </source>
</evidence>
<keyword evidence="3" id="KW-0158">Chromosome</keyword>
<dbReference type="PANTHER" id="PTHR22928">
    <property type="entry name" value="TELOMERE-ASSOCIATED PROTEIN RIF1"/>
    <property type="match status" value="1"/>
</dbReference>
<gene>
    <name evidence="9" type="ORF">CORT_0B08940</name>
</gene>
<reference evidence="9 10" key="1">
    <citation type="journal article" date="2012" name="PLoS ONE">
        <title>Sequence and analysis of the genome of the pathogenic yeast Candida orthopsilosis.</title>
        <authorList>
            <person name="Riccombeni A."/>
            <person name="Vidanes G."/>
            <person name="Proux-Wera E."/>
            <person name="Wolfe K.H."/>
            <person name="Butler G."/>
        </authorList>
    </citation>
    <scope>NUCLEOTIDE SEQUENCE [LARGE SCALE GENOMIC DNA]</scope>
    <source>
        <strain evidence="9 10">Co 90-125</strain>
    </source>
</reference>
<evidence type="ECO:0000256" key="7">
    <source>
        <dbReference type="SAM" id="MobiDB-lite"/>
    </source>
</evidence>
<feature type="domain" description="Telomere-associated protein Rif1 N-terminal" evidence="8">
    <location>
        <begin position="254"/>
        <end position="563"/>
    </location>
</feature>
<evidence type="ECO:0000256" key="3">
    <source>
        <dbReference type="ARBA" id="ARBA00022454"/>
    </source>
</evidence>
<dbReference type="EMBL" id="HE681720">
    <property type="protein sequence ID" value="CCG22598.1"/>
    <property type="molecule type" value="Genomic_DNA"/>
</dbReference>
<evidence type="ECO:0000256" key="2">
    <source>
        <dbReference type="ARBA" id="ARBA00004574"/>
    </source>
</evidence>
<keyword evidence="4" id="KW-0779">Telomere</keyword>
<dbReference type="GO" id="GO:0140445">
    <property type="term" value="C:chromosome, telomeric repeat region"/>
    <property type="evidence" value="ECO:0007669"/>
    <property type="project" value="TreeGrafter"/>
</dbReference>
<feature type="compositionally biased region" description="Polar residues" evidence="7">
    <location>
        <begin position="43"/>
        <end position="55"/>
    </location>
</feature>
<dbReference type="GO" id="GO:0005634">
    <property type="term" value="C:nucleus"/>
    <property type="evidence" value="ECO:0007669"/>
    <property type="project" value="UniProtKB-SubCell"/>
</dbReference>
<dbReference type="eggNOG" id="ENOG502QPT7">
    <property type="taxonomic scope" value="Eukaryota"/>
</dbReference>
<dbReference type="Proteomes" id="UP000005018">
    <property type="component" value="Chromosome 2"/>
</dbReference>
<accession>H8X086</accession>
<feature type="compositionally biased region" description="Basic residues" evidence="7">
    <location>
        <begin position="58"/>
        <end position="67"/>
    </location>
</feature>
<dbReference type="CDD" id="cd14267">
    <property type="entry name" value="Rif1_CTD_C-II_like"/>
    <property type="match status" value="1"/>
</dbReference>
<feature type="compositionally biased region" description="Low complexity" evidence="7">
    <location>
        <begin position="1106"/>
        <end position="1124"/>
    </location>
</feature>